<evidence type="ECO:0000313" key="3">
    <source>
        <dbReference type="Proteomes" id="UP000799118"/>
    </source>
</evidence>
<sequence>MAPNGTHSDADVRLSYRRGYHDQGSTVTLKPNKLPASFGRETITGNDNSKDELSSMPKQGYMLPEPKAERITNAVFYLELHSFSILLRVLNVYAMIPPDSLLESIRIIYIRYPKTK</sequence>
<feature type="region of interest" description="Disordered" evidence="1">
    <location>
        <begin position="23"/>
        <end position="60"/>
    </location>
</feature>
<accession>A0A6A4GQT7</accession>
<evidence type="ECO:0000313" key="2">
    <source>
        <dbReference type="EMBL" id="KAE9388018.1"/>
    </source>
</evidence>
<protein>
    <submittedName>
        <fullName evidence="2">Uncharacterized protein</fullName>
    </submittedName>
</protein>
<evidence type="ECO:0000256" key="1">
    <source>
        <dbReference type="SAM" id="MobiDB-lite"/>
    </source>
</evidence>
<name>A0A6A4GQT7_9AGAR</name>
<gene>
    <name evidence="2" type="ORF">BT96DRAFT_947926</name>
</gene>
<dbReference type="AlphaFoldDB" id="A0A6A4GQT7"/>
<proteinExistence type="predicted"/>
<dbReference type="Proteomes" id="UP000799118">
    <property type="component" value="Unassembled WGS sequence"/>
</dbReference>
<reference evidence="2" key="1">
    <citation type="journal article" date="2019" name="Environ. Microbiol.">
        <title>Fungal ecological strategies reflected in gene transcription - a case study of two litter decomposers.</title>
        <authorList>
            <person name="Barbi F."/>
            <person name="Kohler A."/>
            <person name="Barry K."/>
            <person name="Baskaran P."/>
            <person name="Daum C."/>
            <person name="Fauchery L."/>
            <person name="Ihrmark K."/>
            <person name="Kuo A."/>
            <person name="LaButti K."/>
            <person name="Lipzen A."/>
            <person name="Morin E."/>
            <person name="Grigoriev I.V."/>
            <person name="Henrissat B."/>
            <person name="Lindahl B."/>
            <person name="Martin F."/>
        </authorList>
    </citation>
    <scope>NUCLEOTIDE SEQUENCE</scope>
    <source>
        <strain evidence="2">JB14</strain>
    </source>
</reference>
<dbReference type="EMBL" id="ML769766">
    <property type="protein sequence ID" value="KAE9388018.1"/>
    <property type="molecule type" value="Genomic_DNA"/>
</dbReference>
<keyword evidence="3" id="KW-1185">Reference proteome</keyword>
<organism evidence="2 3">
    <name type="scientific">Gymnopus androsaceus JB14</name>
    <dbReference type="NCBI Taxonomy" id="1447944"/>
    <lineage>
        <taxon>Eukaryota</taxon>
        <taxon>Fungi</taxon>
        <taxon>Dikarya</taxon>
        <taxon>Basidiomycota</taxon>
        <taxon>Agaricomycotina</taxon>
        <taxon>Agaricomycetes</taxon>
        <taxon>Agaricomycetidae</taxon>
        <taxon>Agaricales</taxon>
        <taxon>Marasmiineae</taxon>
        <taxon>Omphalotaceae</taxon>
        <taxon>Gymnopus</taxon>
    </lineage>
</organism>